<dbReference type="AlphaFoldDB" id="A0A2N5XUZ7"/>
<dbReference type="EMBL" id="PKUQ01000008">
    <property type="protein sequence ID" value="PLW78346.1"/>
    <property type="molecule type" value="Genomic_DNA"/>
</dbReference>
<name>A0A2N5XUZ7_9HYPH</name>
<dbReference type="CDD" id="cd05269">
    <property type="entry name" value="TMR_SDR_a"/>
    <property type="match status" value="1"/>
</dbReference>
<organism evidence="2 3">
    <name type="scientific">Cohaesibacter celericrescens</name>
    <dbReference type="NCBI Taxonomy" id="2067669"/>
    <lineage>
        <taxon>Bacteria</taxon>
        <taxon>Pseudomonadati</taxon>
        <taxon>Pseudomonadota</taxon>
        <taxon>Alphaproteobacteria</taxon>
        <taxon>Hyphomicrobiales</taxon>
        <taxon>Cohaesibacteraceae</taxon>
    </lineage>
</organism>
<dbReference type="PANTHER" id="PTHR47129:SF1">
    <property type="entry name" value="NMRA-LIKE DOMAIN-CONTAINING PROTEIN"/>
    <property type="match status" value="1"/>
</dbReference>
<dbReference type="InterPro" id="IPR016040">
    <property type="entry name" value="NAD(P)-bd_dom"/>
</dbReference>
<dbReference type="RefSeq" id="WP_101532597.1">
    <property type="nucleotide sequence ID" value="NZ_PKUQ01000008.1"/>
</dbReference>
<reference evidence="2 3" key="1">
    <citation type="submission" date="2018-01" db="EMBL/GenBank/DDBJ databases">
        <title>The draft genome sequence of Cohaesibacter sp. H1304.</title>
        <authorList>
            <person name="Wang N.-N."/>
            <person name="Du Z.-J."/>
        </authorList>
    </citation>
    <scope>NUCLEOTIDE SEQUENCE [LARGE SCALE GENOMIC DNA]</scope>
    <source>
        <strain evidence="2 3">H1304</strain>
    </source>
</reference>
<dbReference type="InterPro" id="IPR052718">
    <property type="entry name" value="NmrA-type_oxidoreductase"/>
</dbReference>
<dbReference type="Gene3D" id="3.40.50.720">
    <property type="entry name" value="NAD(P)-binding Rossmann-like Domain"/>
    <property type="match status" value="1"/>
</dbReference>
<dbReference type="SUPFAM" id="SSF51735">
    <property type="entry name" value="NAD(P)-binding Rossmann-fold domains"/>
    <property type="match status" value="1"/>
</dbReference>
<evidence type="ECO:0000313" key="2">
    <source>
        <dbReference type="EMBL" id="PLW78346.1"/>
    </source>
</evidence>
<dbReference type="InterPro" id="IPR036291">
    <property type="entry name" value="NAD(P)-bd_dom_sf"/>
</dbReference>
<dbReference type="PANTHER" id="PTHR47129">
    <property type="entry name" value="QUINONE OXIDOREDUCTASE 2"/>
    <property type="match status" value="1"/>
</dbReference>
<evidence type="ECO:0000259" key="1">
    <source>
        <dbReference type="Pfam" id="PF13460"/>
    </source>
</evidence>
<dbReference type="Pfam" id="PF13460">
    <property type="entry name" value="NAD_binding_10"/>
    <property type="match status" value="1"/>
</dbReference>
<feature type="domain" description="NAD(P)-binding" evidence="1">
    <location>
        <begin position="6"/>
        <end position="182"/>
    </location>
</feature>
<dbReference type="Gene3D" id="3.90.25.10">
    <property type="entry name" value="UDP-galactose 4-epimerase, domain 1"/>
    <property type="match status" value="1"/>
</dbReference>
<evidence type="ECO:0000313" key="3">
    <source>
        <dbReference type="Proteomes" id="UP000234881"/>
    </source>
</evidence>
<protein>
    <submittedName>
        <fullName evidence="2">NAD(P)-dependent oxidoreductase</fullName>
    </submittedName>
</protein>
<accession>A0A2N5XUZ7</accession>
<keyword evidence="3" id="KW-1185">Reference proteome</keyword>
<sequence>MIAVTGASGQLGRLVIKSLLNQTAPSNIIALVRNADTVADFAALGVTVRTADYELPESYAEALKDVDKLLLISSSAVGQRTPQHASVINAAKANGVQLLAYTSILRTDVSPIMLAREHKETEALIAASGVPAVLLRNGWYSENYTENLAPVLQHGAVIGHAGEGRIATASRSDYAAAAAAVLLSNEDQAGKIYELAGDEEFSLSEYAAVVASVSGKQVSYIDMPQQDLTNALIGAGLPEGFAAMLADADAAIKSGWLTDSSKTLSRLIGRPTTPIADSIRNALSTV</sequence>
<dbReference type="Proteomes" id="UP000234881">
    <property type="component" value="Unassembled WGS sequence"/>
</dbReference>
<dbReference type="OrthoDB" id="7771794at2"/>
<gene>
    <name evidence="2" type="ORF">C0081_04415</name>
</gene>
<comment type="caution">
    <text evidence="2">The sequence shown here is derived from an EMBL/GenBank/DDBJ whole genome shotgun (WGS) entry which is preliminary data.</text>
</comment>
<proteinExistence type="predicted"/>